<organism evidence="7 8">
    <name type="scientific">Comamonas testosteroni</name>
    <name type="common">Pseudomonas testosteroni</name>
    <dbReference type="NCBI Taxonomy" id="285"/>
    <lineage>
        <taxon>Bacteria</taxon>
        <taxon>Pseudomonadati</taxon>
        <taxon>Pseudomonadota</taxon>
        <taxon>Betaproteobacteria</taxon>
        <taxon>Burkholderiales</taxon>
        <taxon>Comamonadaceae</taxon>
        <taxon>Comamonas</taxon>
    </lineage>
</organism>
<keyword evidence="4" id="KW-0233">DNA recombination</keyword>
<name>A0A096HB66_COMTE</name>
<reference evidence="7 8" key="1">
    <citation type="submission" date="2013-09" db="EMBL/GenBank/DDBJ databases">
        <title>High correlation between genotypes and phenotypes of environmental bacteria Comamonas testosteroni strains.</title>
        <authorList>
            <person name="Liu L."/>
            <person name="Zhu W."/>
            <person name="Xia X."/>
            <person name="Xu B."/>
            <person name="Luo M."/>
            <person name="Wang G."/>
        </authorList>
    </citation>
    <scope>NUCLEOTIDE SEQUENCE [LARGE SCALE GENOMIC DNA]</scope>
    <source>
        <strain evidence="7 8">JL40</strain>
    </source>
</reference>
<dbReference type="InterPro" id="IPR002513">
    <property type="entry name" value="Tn3_Tnp_DDE_dom"/>
</dbReference>
<dbReference type="NCBIfam" id="NF033527">
    <property type="entry name" value="transpos_Tn3"/>
    <property type="match status" value="1"/>
</dbReference>
<accession>A0A096HB66</accession>
<comment type="caution">
    <text evidence="7">The sequence shown here is derived from an EMBL/GenBank/DDBJ whole genome shotgun (WGS) entry which is preliminary data.</text>
</comment>
<dbReference type="AlphaFoldDB" id="A0A096HB66"/>
<comment type="similarity">
    <text evidence="1">Belongs to the transposase 7 family.</text>
</comment>
<dbReference type="Pfam" id="PF01526">
    <property type="entry name" value="DDE_Tnp_Tn3"/>
    <property type="match status" value="1"/>
</dbReference>
<evidence type="ECO:0000256" key="1">
    <source>
        <dbReference type="ARBA" id="ARBA00009402"/>
    </source>
</evidence>
<evidence type="ECO:0000256" key="4">
    <source>
        <dbReference type="ARBA" id="ARBA00023172"/>
    </source>
</evidence>
<evidence type="ECO:0000313" key="8">
    <source>
        <dbReference type="Proteomes" id="UP000029553"/>
    </source>
</evidence>
<dbReference type="GO" id="GO:0006313">
    <property type="term" value="P:DNA transposition"/>
    <property type="evidence" value="ECO:0007669"/>
    <property type="project" value="InterPro"/>
</dbReference>
<dbReference type="Pfam" id="PF13700">
    <property type="entry name" value="DUF4158"/>
    <property type="match status" value="1"/>
</dbReference>
<evidence type="ECO:0000259" key="6">
    <source>
        <dbReference type="Pfam" id="PF13700"/>
    </source>
</evidence>
<protein>
    <submittedName>
        <fullName evidence="7">Transposase Tn21</fullName>
    </submittedName>
</protein>
<evidence type="ECO:0000256" key="2">
    <source>
        <dbReference type="ARBA" id="ARBA00022578"/>
    </source>
</evidence>
<dbReference type="GO" id="GO:0003677">
    <property type="term" value="F:DNA binding"/>
    <property type="evidence" value="ECO:0007669"/>
    <property type="project" value="UniProtKB-KW"/>
</dbReference>
<keyword evidence="3" id="KW-0238">DNA-binding</keyword>
<dbReference type="Proteomes" id="UP000029553">
    <property type="component" value="Unassembled WGS sequence"/>
</dbReference>
<evidence type="ECO:0000259" key="5">
    <source>
        <dbReference type="Pfam" id="PF01526"/>
    </source>
</evidence>
<evidence type="ECO:0000256" key="3">
    <source>
        <dbReference type="ARBA" id="ARBA00023125"/>
    </source>
</evidence>
<dbReference type="GO" id="GO:0004803">
    <property type="term" value="F:transposase activity"/>
    <property type="evidence" value="ECO:0007669"/>
    <property type="project" value="InterPro"/>
</dbReference>
<dbReference type="RefSeq" id="WP_008063270.1">
    <property type="nucleotide sequence ID" value="NZ_AWOR01000077.1"/>
</dbReference>
<feature type="domain" description="Tn3 transposase DDE" evidence="5">
    <location>
        <begin position="581"/>
        <end position="967"/>
    </location>
</feature>
<dbReference type="EMBL" id="AWOR01000077">
    <property type="protein sequence ID" value="KGH26077.1"/>
    <property type="molecule type" value="Genomic_DNA"/>
</dbReference>
<dbReference type="InterPro" id="IPR047653">
    <property type="entry name" value="Tn3-like_transpos"/>
</dbReference>
<gene>
    <name evidence="7" type="ORF">P353_23025</name>
</gene>
<evidence type="ECO:0000313" key="7">
    <source>
        <dbReference type="EMBL" id="KGH26077.1"/>
    </source>
</evidence>
<dbReference type="InterPro" id="IPR025296">
    <property type="entry name" value="DUF4158"/>
</dbReference>
<proteinExistence type="inferred from homology"/>
<feature type="domain" description="DUF4158" evidence="6">
    <location>
        <begin position="6"/>
        <end position="169"/>
    </location>
</feature>
<keyword evidence="2" id="KW-0815">Transposition</keyword>
<sequence>MPRRSLLTPAERTGLLAFPTTDDDLIRHYTFSEPDLSVIRQRRGNHNRLGFAVQLCYLRYPGFALPTDAEPPASLLNIVGRQLRIAPDIWPQYAQRPETRREHLLELQAWLKLTPFAAADYRRFVHQLAELAQQTDRGIVLAEALVELLRQQRIILPAIDVIERVCSEALTRGTRQVYAALTAPLADHHRRALDGLLAIREGTKGSGLIWLRQPPGPPKPKHVLAHLERLKTLRDLALPDGLEHTVHQNRLLKLAREGGQMTAQHLRDLEPSRRYATLSAVILDTRATLIDEIIDLHDRFMGALFSKAKRNHADRFQQSGKAINDKVRLYSRIGRALLEAKQSGGDPFAAIEAIIPWEVFTESITEAELLAQPEGFDFLALVGDGFNQLRRYTPALLEALTMKAAPAARELLAAVDVLKGMNERQARKVPDDAPTSFVRKRWESLVRNEDGLDRRFYELCVLSELKNSLRSGDIWVQGSRQFKDFEDYLLPPPRFAAQRDQRELGLAVETDCERFLEARLTVLQEQLATVERLAAANELPDAAITSTGRLRISPLDNGVPDEAEALMQQAYSPLPHLKITELLLEVDGWTGFSRHFKHLKSDAAAEDQHLLLTTILADAINLGLSKMAESCPGVTYAKLTWLQAWHIRDETYSAGLAELVNAQFRQPFAAYWGDGTTSSSDGQNFKAGGRGHAAGQVNLKYGQEPGVQFYTHISDQYAPFHTKVINATVRDATHVLDGLLYHESDLRIEEHYTDTAGFTDHLFALMHLLGFRFAPRIRDLTDKRLYIHGDAKQYPTLAGLIGGSVNVKHIRAHWDEILRLAASIKQGTVTASLMLRKLGSYPRQNGLAVALRELGRIERTLFALDWMQNVELRRRVQIGLNKGEAKNALARAVFLNRLGEIRDRSFENQRYRASGLNLVVAAIVLWNTVYLERAIQGLRDSGKDIDERLLPHLSPLGWEHINLTGDYIWRQNKHVEQGKFRPLRLIEQAPLATSS</sequence>